<feature type="transmembrane region" description="Helical" evidence="12">
    <location>
        <begin position="447"/>
        <end position="470"/>
    </location>
</feature>
<evidence type="ECO:0000256" key="2">
    <source>
        <dbReference type="ARBA" id="ARBA00009010"/>
    </source>
</evidence>
<keyword evidence="6 12" id="KW-1133">Transmembrane helix</keyword>
<comment type="function">
    <text evidence="9">Sterol O-acyltransferase that catalyzes the formation of stery esters.</text>
</comment>
<evidence type="ECO:0000256" key="10">
    <source>
        <dbReference type="PIRNR" id="PIRNR000439"/>
    </source>
</evidence>
<dbReference type="HOGENOM" id="CLU_018190_2_0_1"/>
<feature type="transmembrane region" description="Helical" evidence="12">
    <location>
        <begin position="263"/>
        <end position="281"/>
    </location>
</feature>
<dbReference type="STRING" id="653667.S9WZD4"/>
<comment type="subcellular location">
    <subcellularLocation>
        <location evidence="1 10">Endoplasmic reticulum membrane</location>
        <topology evidence="1 10">Multi-pass membrane protein</topology>
    </subcellularLocation>
</comment>
<dbReference type="GO" id="GO:0034737">
    <property type="term" value="F:ergosterol O-acyltransferase activity"/>
    <property type="evidence" value="ECO:0007669"/>
    <property type="project" value="TreeGrafter"/>
</dbReference>
<evidence type="ECO:0000256" key="9">
    <source>
        <dbReference type="ARBA" id="ARBA00023568"/>
    </source>
</evidence>
<protein>
    <recommendedName>
        <fullName evidence="10">O-acyltransferase</fullName>
    </recommendedName>
</protein>
<keyword evidence="14" id="KW-1185">Reference proteome</keyword>
<keyword evidence="4 12" id="KW-0812">Transmembrane</keyword>
<feature type="transmembrane region" description="Helical" evidence="12">
    <location>
        <begin position="317"/>
        <end position="336"/>
    </location>
</feature>
<keyword evidence="5 10" id="KW-0256">Endoplasmic reticulum</keyword>
<sequence length="471" mass="55216">MIASTPAGSESSSNHLDKDFGISETKNIDHRHCKVAYRPLDYSPTPSIFARTHQRSNVDFTGFFVLFWVSVGTMILIHSLDNMEKTGKLFGNNIIQFFKMNLLDLAKADLFMSSLFFVSFPFQKLFSSGTLRWYGSGIFLYSALVLAFLMHSVLRCCLSDWPWTHRAVFILHSMDILMKIHSYNTVNGWFSYCYYQARRLRAKSDSLSEPEKQNLKLCEESIVEHGKRYPNNLTFSNALTFLFMPILCYQLYYPRTPHIRVTYLLECALGTFGCIFLLVVISENYMIPVLLQAIKWILEAPEDASTYYFVLQLGKTVTYLMFPFMLSFLIVFWVIFEGICNFSAEITRFADRNFYDDWWNCWTWDQFARTWNKPVHYFLLRHVYCPFNNKFSKFTSTTLTFLVSSILHELVMGCITKKIRGYGLFFQMTQIPYMLIQRQKYIRKHRLLGNVSFWVSIIIGLSLIGVLYILY</sequence>
<dbReference type="EMBL" id="KE546994">
    <property type="protein sequence ID" value="EPY50082.1"/>
    <property type="molecule type" value="Genomic_DNA"/>
</dbReference>
<gene>
    <name evidence="13" type="ORF">SPOG_03551</name>
</gene>
<dbReference type="AlphaFoldDB" id="S9WZD4"/>
<feature type="transmembrane region" description="Helical" evidence="12">
    <location>
        <begin position="134"/>
        <end position="154"/>
    </location>
</feature>
<dbReference type="RefSeq" id="XP_013025420.1">
    <property type="nucleotide sequence ID" value="XM_013169966.1"/>
</dbReference>
<dbReference type="OrthoDB" id="10039049at2759"/>
<keyword evidence="7 10" id="KW-0472">Membrane</keyword>
<feature type="active site" evidence="11">
    <location>
        <position position="408"/>
    </location>
</feature>
<evidence type="ECO:0000256" key="12">
    <source>
        <dbReference type="SAM" id="Phobius"/>
    </source>
</evidence>
<dbReference type="OMA" id="FICQMLQ"/>
<dbReference type="PIRSF" id="PIRSF000439">
    <property type="entry name" value="Oat_ACAT_DAG_ARE"/>
    <property type="match status" value="1"/>
</dbReference>
<evidence type="ECO:0000313" key="14">
    <source>
        <dbReference type="Proteomes" id="UP000015464"/>
    </source>
</evidence>
<evidence type="ECO:0000256" key="5">
    <source>
        <dbReference type="ARBA" id="ARBA00022824"/>
    </source>
</evidence>
<feature type="transmembrane region" description="Helical" evidence="12">
    <location>
        <begin position="233"/>
        <end position="251"/>
    </location>
</feature>
<dbReference type="GO" id="GO:0005789">
    <property type="term" value="C:endoplasmic reticulum membrane"/>
    <property type="evidence" value="ECO:0007669"/>
    <property type="project" value="UniProtKB-SubCell"/>
</dbReference>
<dbReference type="PANTHER" id="PTHR10408">
    <property type="entry name" value="STEROL O-ACYLTRANSFERASE"/>
    <property type="match status" value="1"/>
</dbReference>
<evidence type="ECO:0000256" key="7">
    <source>
        <dbReference type="ARBA" id="ARBA00023136"/>
    </source>
</evidence>
<dbReference type="GO" id="GO:0008204">
    <property type="term" value="P:ergosterol metabolic process"/>
    <property type="evidence" value="ECO:0007669"/>
    <property type="project" value="TreeGrafter"/>
</dbReference>
<dbReference type="InterPro" id="IPR014371">
    <property type="entry name" value="Oat_ACAT_DAG_ARE"/>
</dbReference>
<evidence type="ECO:0000256" key="6">
    <source>
        <dbReference type="ARBA" id="ARBA00022989"/>
    </source>
</evidence>
<evidence type="ECO:0000256" key="1">
    <source>
        <dbReference type="ARBA" id="ARBA00004477"/>
    </source>
</evidence>
<evidence type="ECO:0000256" key="11">
    <source>
        <dbReference type="PIRSR" id="PIRSR000439-1"/>
    </source>
</evidence>
<dbReference type="GO" id="GO:0032541">
    <property type="term" value="C:cortical endoplasmic reticulum"/>
    <property type="evidence" value="ECO:0007669"/>
    <property type="project" value="EnsemblFungi"/>
</dbReference>
<accession>S9WZD4</accession>
<name>S9WZD4_SCHCR</name>
<dbReference type="GeneID" id="25037868"/>
<evidence type="ECO:0000313" key="13">
    <source>
        <dbReference type="EMBL" id="EPY50082.1"/>
    </source>
</evidence>
<evidence type="ECO:0000256" key="4">
    <source>
        <dbReference type="ARBA" id="ARBA00022692"/>
    </source>
</evidence>
<dbReference type="InterPro" id="IPR004299">
    <property type="entry name" value="MBOAT_fam"/>
</dbReference>
<evidence type="ECO:0000256" key="3">
    <source>
        <dbReference type="ARBA" id="ARBA00022679"/>
    </source>
</evidence>
<comment type="similarity">
    <text evidence="2 10">Belongs to the membrane-bound acyltransferase family. Sterol o-acyltransferase subfamily.</text>
</comment>
<dbReference type="GO" id="GO:0140042">
    <property type="term" value="P:lipid droplet formation"/>
    <property type="evidence" value="ECO:0007669"/>
    <property type="project" value="EnsemblFungi"/>
</dbReference>
<dbReference type="Pfam" id="PF03062">
    <property type="entry name" value="MBOAT"/>
    <property type="match status" value="1"/>
</dbReference>
<dbReference type="GO" id="GO:0097038">
    <property type="term" value="C:perinuclear endoplasmic reticulum"/>
    <property type="evidence" value="ECO:0007669"/>
    <property type="project" value="EnsemblFungi"/>
</dbReference>
<evidence type="ECO:0000256" key="8">
    <source>
        <dbReference type="ARBA" id="ARBA00023315"/>
    </source>
</evidence>
<proteinExistence type="inferred from homology"/>
<keyword evidence="3 10" id="KW-0808">Transferase</keyword>
<keyword evidence="8 10" id="KW-0012">Acyltransferase</keyword>
<reference evidence="13 14" key="1">
    <citation type="journal article" date="2011" name="Science">
        <title>Comparative functional genomics of the fission yeasts.</title>
        <authorList>
            <person name="Rhind N."/>
            <person name="Chen Z."/>
            <person name="Yassour M."/>
            <person name="Thompson D.A."/>
            <person name="Haas B.J."/>
            <person name="Habib N."/>
            <person name="Wapinski I."/>
            <person name="Roy S."/>
            <person name="Lin M.F."/>
            <person name="Heiman D.I."/>
            <person name="Young S.K."/>
            <person name="Furuya K."/>
            <person name="Guo Y."/>
            <person name="Pidoux A."/>
            <person name="Chen H.M."/>
            <person name="Robbertse B."/>
            <person name="Goldberg J.M."/>
            <person name="Aoki K."/>
            <person name="Bayne E.H."/>
            <person name="Berlin A.M."/>
            <person name="Desjardins C.A."/>
            <person name="Dobbs E."/>
            <person name="Dukaj L."/>
            <person name="Fan L."/>
            <person name="FitzGerald M.G."/>
            <person name="French C."/>
            <person name="Gujja S."/>
            <person name="Hansen K."/>
            <person name="Keifenheim D."/>
            <person name="Levin J.Z."/>
            <person name="Mosher R.A."/>
            <person name="Mueller C.A."/>
            <person name="Pfiffner J."/>
            <person name="Priest M."/>
            <person name="Russ C."/>
            <person name="Smialowska A."/>
            <person name="Swoboda P."/>
            <person name="Sykes S.M."/>
            <person name="Vaughn M."/>
            <person name="Vengrova S."/>
            <person name="Yoder R."/>
            <person name="Zeng Q."/>
            <person name="Allshire R."/>
            <person name="Baulcombe D."/>
            <person name="Birren B.W."/>
            <person name="Brown W."/>
            <person name="Ekwall K."/>
            <person name="Kellis M."/>
            <person name="Leatherwood J."/>
            <person name="Levin H."/>
            <person name="Margalit H."/>
            <person name="Martienssen R."/>
            <person name="Nieduszynski C.A."/>
            <person name="Spatafora J.W."/>
            <person name="Friedman N."/>
            <person name="Dalgaard J.Z."/>
            <person name="Baumann P."/>
            <person name="Niki H."/>
            <person name="Regev A."/>
            <person name="Nusbaum C."/>
        </authorList>
    </citation>
    <scope>NUCLEOTIDE SEQUENCE [LARGE SCALE GENOMIC DNA]</scope>
    <source>
        <strain evidence="14">OY26 / ATCC MYA-4695 / CBS 11777 / NBRC 106824 / NRRL Y48691</strain>
    </source>
</reference>
<feature type="transmembrane region" description="Helical" evidence="12">
    <location>
        <begin position="60"/>
        <end position="80"/>
    </location>
</feature>
<dbReference type="PANTHER" id="PTHR10408:SF9">
    <property type="entry name" value="STEROL O-ACYLTRANSFERASE 2-RELATED"/>
    <property type="match status" value="1"/>
</dbReference>
<dbReference type="eggNOG" id="KOG0380">
    <property type="taxonomic scope" value="Eukaryota"/>
</dbReference>
<organism evidence="13 14">
    <name type="scientific">Schizosaccharomyces cryophilus (strain OY26 / ATCC MYA-4695 / CBS 11777 / NBRC 106824 / NRRL Y48691)</name>
    <name type="common">Fission yeast</name>
    <dbReference type="NCBI Taxonomy" id="653667"/>
    <lineage>
        <taxon>Eukaryota</taxon>
        <taxon>Fungi</taxon>
        <taxon>Dikarya</taxon>
        <taxon>Ascomycota</taxon>
        <taxon>Taphrinomycotina</taxon>
        <taxon>Schizosaccharomycetes</taxon>
        <taxon>Schizosaccharomycetales</taxon>
        <taxon>Schizosaccharomycetaceae</taxon>
        <taxon>Schizosaccharomyces</taxon>
    </lineage>
</organism>
<dbReference type="Proteomes" id="UP000015464">
    <property type="component" value="Unassembled WGS sequence"/>
</dbReference>